<dbReference type="EMBL" id="JBBPBN010000017">
    <property type="protein sequence ID" value="KAK9019225.1"/>
    <property type="molecule type" value="Genomic_DNA"/>
</dbReference>
<comment type="caution">
    <text evidence="2">The sequence shown here is derived from an EMBL/GenBank/DDBJ whole genome shotgun (WGS) entry which is preliminary data.</text>
</comment>
<proteinExistence type="predicted"/>
<gene>
    <name evidence="2" type="ORF">V6N11_053751</name>
</gene>
<evidence type="ECO:0000256" key="1">
    <source>
        <dbReference type="SAM" id="MobiDB-lite"/>
    </source>
</evidence>
<name>A0ABR2S1W1_9ROSI</name>
<evidence type="ECO:0000313" key="3">
    <source>
        <dbReference type="Proteomes" id="UP001396334"/>
    </source>
</evidence>
<accession>A0ABR2S1W1</accession>
<protein>
    <submittedName>
        <fullName evidence="2">Uncharacterized protein</fullName>
    </submittedName>
</protein>
<sequence>MGVAAKRRRLLPKTVGGRAGGGGGLPARLRVVTIVAERRARRGRWRAERGQRRKEAGGARTDGRKSAWVFEWRWR</sequence>
<feature type="region of interest" description="Disordered" evidence="1">
    <location>
        <begin position="1"/>
        <end position="22"/>
    </location>
</feature>
<feature type="compositionally biased region" description="Basic and acidic residues" evidence="1">
    <location>
        <begin position="45"/>
        <end position="62"/>
    </location>
</feature>
<feature type="compositionally biased region" description="Basic residues" evidence="1">
    <location>
        <begin position="1"/>
        <end position="11"/>
    </location>
</feature>
<evidence type="ECO:0000313" key="2">
    <source>
        <dbReference type="EMBL" id="KAK9019225.1"/>
    </source>
</evidence>
<dbReference type="Proteomes" id="UP001396334">
    <property type="component" value="Unassembled WGS sequence"/>
</dbReference>
<feature type="region of interest" description="Disordered" evidence="1">
    <location>
        <begin position="43"/>
        <end position="62"/>
    </location>
</feature>
<keyword evidence="3" id="KW-1185">Reference proteome</keyword>
<organism evidence="2 3">
    <name type="scientific">Hibiscus sabdariffa</name>
    <name type="common">roselle</name>
    <dbReference type="NCBI Taxonomy" id="183260"/>
    <lineage>
        <taxon>Eukaryota</taxon>
        <taxon>Viridiplantae</taxon>
        <taxon>Streptophyta</taxon>
        <taxon>Embryophyta</taxon>
        <taxon>Tracheophyta</taxon>
        <taxon>Spermatophyta</taxon>
        <taxon>Magnoliopsida</taxon>
        <taxon>eudicotyledons</taxon>
        <taxon>Gunneridae</taxon>
        <taxon>Pentapetalae</taxon>
        <taxon>rosids</taxon>
        <taxon>malvids</taxon>
        <taxon>Malvales</taxon>
        <taxon>Malvaceae</taxon>
        <taxon>Malvoideae</taxon>
        <taxon>Hibiscus</taxon>
    </lineage>
</organism>
<reference evidence="2 3" key="1">
    <citation type="journal article" date="2024" name="G3 (Bethesda)">
        <title>Genome assembly of Hibiscus sabdariffa L. provides insights into metabolisms of medicinal natural products.</title>
        <authorList>
            <person name="Kim T."/>
        </authorList>
    </citation>
    <scope>NUCLEOTIDE SEQUENCE [LARGE SCALE GENOMIC DNA]</scope>
    <source>
        <strain evidence="2">TK-2024</strain>
        <tissue evidence="2">Old leaves</tissue>
    </source>
</reference>